<evidence type="ECO:0008006" key="3">
    <source>
        <dbReference type="Google" id="ProtNLM"/>
    </source>
</evidence>
<organism evidence="1 2">
    <name type="scientific">Mycobacterium attenuatum</name>
    <dbReference type="NCBI Taxonomy" id="2341086"/>
    <lineage>
        <taxon>Bacteria</taxon>
        <taxon>Bacillati</taxon>
        <taxon>Actinomycetota</taxon>
        <taxon>Actinomycetes</taxon>
        <taxon>Mycobacteriales</taxon>
        <taxon>Mycobacteriaceae</taxon>
        <taxon>Mycobacterium</taxon>
    </lineage>
</organism>
<dbReference type="InterPro" id="IPR029063">
    <property type="entry name" value="SAM-dependent_MTases_sf"/>
</dbReference>
<dbReference type="RefSeq" id="WP_122444777.1">
    <property type="nucleotide sequence ID" value="NZ_UPHP01000126.1"/>
</dbReference>
<dbReference type="Gene3D" id="3.40.50.150">
    <property type="entry name" value="Vaccinia Virus protein VP39"/>
    <property type="match status" value="1"/>
</dbReference>
<dbReference type="AlphaFoldDB" id="A0A498QEK5"/>
<dbReference type="EMBL" id="UPHP01000126">
    <property type="protein sequence ID" value="VBA42905.1"/>
    <property type="molecule type" value="Genomic_DNA"/>
</dbReference>
<dbReference type="SUPFAM" id="SSF53335">
    <property type="entry name" value="S-adenosyl-L-methionine-dependent methyltransferases"/>
    <property type="match status" value="1"/>
</dbReference>
<keyword evidence="2" id="KW-1185">Reference proteome</keyword>
<dbReference type="NCBIfam" id="TIGR01444">
    <property type="entry name" value="fkbM_fam"/>
    <property type="match status" value="1"/>
</dbReference>
<sequence>MTYRRRLRQLAQRLSNRKVRQSVGRRTVMRDVQGVSLAMPRSHRLPDHVRLFPRYGQNLVDLAVSLGEIDQPLGVIDVGANIGDSAVQILTKVDARVLCVEADHEYLPYLKRNVGSDDRCVIEFGLLVTDKGEASGLGAIRKGGTTRFAQGGAPVPAAALTVTELRIRHPELPPIRLVKSDTDGHDTTLIPALARAYSSSRPVLFFEYDHYLSRMAGVADPTAVWGKLRDAGYSFVGIWDDFGEPIQVVSIDEVPTIASVLDKSVSDRGYHYWDVAVVHAEDSAGRVALERLFAAGR</sequence>
<dbReference type="InterPro" id="IPR006342">
    <property type="entry name" value="FkbM_mtfrase"/>
</dbReference>
<proteinExistence type="predicted"/>
<evidence type="ECO:0000313" key="2">
    <source>
        <dbReference type="Proteomes" id="UP000273307"/>
    </source>
</evidence>
<evidence type="ECO:0000313" key="1">
    <source>
        <dbReference type="EMBL" id="VBA42905.1"/>
    </source>
</evidence>
<protein>
    <recommendedName>
        <fullName evidence="3">Methyltransferase FkbM domain-containing protein</fullName>
    </recommendedName>
</protein>
<dbReference type="Proteomes" id="UP000273307">
    <property type="component" value="Unassembled WGS sequence"/>
</dbReference>
<name>A0A498QEK5_9MYCO</name>
<accession>A0A498QEK5</accession>
<reference evidence="1 2" key="1">
    <citation type="submission" date="2018-09" db="EMBL/GenBank/DDBJ databases">
        <authorList>
            <person name="Tagini F."/>
        </authorList>
    </citation>
    <scope>NUCLEOTIDE SEQUENCE [LARGE SCALE GENOMIC DNA]</scope>
    <source>
        <strain evidence="1 2">MK136</strain>
    </source>
</reference>
<gene>
    <name evidence="1" type="ORF">LAUMK136_04814</name>
</gene>
<dbReference type="OrthoDB" id="7818572at2"/>